<dbReference type="Pfam" id="PF10229">
    <property type="entry name" value="MMADHC"/>
    <property type="match status" value="1"/>
</dbReference>
<dbReference type="AlphaFoldDB" id="A0A183TFR2"/>
<evidence type="ECO:0000313" key="1">
    <source>
        <dbReference type="WBParaSite" id="SSLN_0001588401-mRNA-1"/>
    </source>
</evidence>
<dbReference type="PANTHER" id="PTHR13192">
    <property type="entry name" value="MY011 PROTEIN"/>
    <property type="match status" value="1"/>
</dbReference>
<organism evidence="1">
    <name type="scientific">Schistocephalus solidus</name>
    <name type="common">Tapeworm</name>
    <dbReference type="NCBI Taxonomy" id="70667"/>
    <lineage>
        <taxon>Eukaryota</taxon>
        <taxon>Metazoa</taxon>
        <taxon>Spiralia</taxon>
        <taxon>Lophotrochozoa</taxon>
        <taxon>Platyhelminthes</taxon>
        <taxon>Cestoda</taxon>
        <taxon>Eucestoda</taxon>
        <taxon>Diphyllobothriidea</taxon>
        <taxon>Diphyllobothriidae</taxon>
        <taxon>Schistocephalus</taxon>
    </lineage>
</organism>
<accession>A0A183TFR2</accession>
<dbReference type="InterPro" id="IPR019362">
    <property type="entry name" value="MMADHC"/>
</dbReference>
<name>A0A183TFR2_SCHSO</name>
<dbReference type="PANTHER" id="PTHR13192:SF3">
    <property type="entry name" value="COBALAMIN TRAFFICKING PROTEIN CBLD"/>
    <property type="match status" value="1"/>
</dbReference>
<reference evidence="1" key="1">
    <citation type="submission" date="2016-06" db="UniProtKB">
        <authorList>
            <consortium name="WormBaseParasite"/>
        </authorList>
    </citation>
    <scope>IDENTIFICATION</scope>
</reference>
<dbReference type="GO" id="GO:0009235">
    <property type="term" value="P:cobalamin metabolic process"/>
    <property type="evidence" value="ECO:0007669"/>
    <property type="project" value="InterPro"/>
</dbReference>
<proteinExistence type="predicted"/>
<dbReference type="GO" id="GO:0005739">
    <property type="term" value="C:mitochondrion"/>
    <property type="evidence" value="ECO:0007669"/>
    <property type="project" value="TreeGrafter"/>
</dbReference>
<sequence length="373" mass="41225">LTPAEVPAETLSRVSGAGFIRPKITNAGVQQKETQSSTAATAPLNQGITLEMLPGITPLIPAVNSDSLDCQVVACSQELLSEFAPLFPGNDLSNLTAVTLAHRTKCNIFDWNEEMAAEREELADYFSEAAKEMCTYLNNQGYWADYIDPYTCQPALSGTTSDALTETDARLKRLGFLIDDIACCKILRHQRWGHQVSVGVVFTNAPPSLPMLANLQPSSLGFLQLRLGLLRSVNIQRLQFRFQGELPVAKCRPPGEPTDPVSPDLGVGDAGLIDQAYFREQPDKDPSMVTSNPSVADFILGVRDQLSINQYTGHTIDFEERWQAAVFLNRRDSQGFRIPDDDAVKFYRLTEDEATEVLRHCIIFNQGESLLLN</sequence>
<protein>
    <submittedName>
        <fullName evidence="1">SAM domain-containing protein</fullName>
    </submittedName>
</protein>
<dbReference type="WBParaSite" id="SSLN_0001588401-mRNA-1">
    <property type="protein sequence ID" value="SSLN_0001588401-mRNA-1"/>
    <property type="gene ID" value="SSLN_0001588401"/>
</dbReference>